<gene>
    <name evidence="2" type="ORF">G3O07_20825</name>
</gene>
<protein>
    <submittedName>
        <fullName evidence="2">Allantoin permease</fullName>
    </submittedName>
</protein>
<comment type="caution">
    <text evidence="2">The sequence shown here is derived from an EMBL/GenBank/DDBJ whole genome shotgun (WGS) entry which is preliminary data.</text>
</comment>
<sequence>IIGLVLSVITYAAINAVISRYAMKTGLSVALFSRVLFGRTGATLATLIFFATAIYYSVFEGSVIAIAIHDYVSSMSLNQAYLLVVLYSVPLIFGSVQNWMDKLNGVLLPFYLIGLVALVVMTIAEYGYSSAWLHMGPASGPVENGWWQCFSYFMGVWILMMYTWDYARFGRKQDASFHSRFNFGLPFYTFTFLINGLVGIFIAGTIPTPGGLTEVSVVKAIVELMGVWGLI</sequence>
<dbReference type="AlphaFoldDB" id="A0A6I5RUI0"/>
<evidence type="ECO:0000313" key="2">
    <source>
        <dbReference type="EMBL" id="NES11633.1"/>
    </source>
</evidence>
<reference evidence="2 3" key="1">
    <citation type="submission" date="2020-02" db="EMBL/GenBank/DDBJ databases">
        <title>Broccoli isolated Pseudomonas sp.</title>
        <authorList>
            <person name="Fujikawa T."/>
            <person name="Sawada H."/>
        </authorList>
    </citation>
    <scope>NUCLEOTIDE SEQUENCE [LARGE SCALE GENOMIC DNA]</scope>
    <source>
        <strain evidence="2 3">JCM 32154</strain>
    </source>
</reference>
<name>A0A6I5RUI0_9PSED</name>
<feature type="non-terminal residue" evidence="2">
    <location>
        <position position="231"/>
    </location>
</feature>
<dbReference type="Proteomes" id="UP000471751">
    <property type="component" value="Unassembled WGS sequence"/>
</dbReference>
<feature type="transmembrane region" description="Helical" evidence="1">
    <location>
        <begin position="6"/>
        <end position="23"/>
    </location>
</feature>
<keyword evidence="1" id="KW-1133">Transmembrane helix</keyword>
<dbReference type="Gene3D" id="1.10.4160.10">
    <property type="entry name" value="Hydantoin permease"/>
    <property type="match status" value="1"/>
</dbReference>
<accession>A0A6I5RUI0</accession>
<feature type="non-terminal residue" evidence="2">
    <location>
        <position position="1"/>
    </location>
</feature>
<feature type="transmembrane region" description="Helical" evidence="1">
    <location>
        <begin position="144"/>
        <end position="164"/>
    </location>
</feature>
<proteinExistence type="predicted"/>
<organism evidence="2 3">
    <name type="scientific">Pseudomonas laurentiana</name>
    <dbReference type="NCBI Taxonomy" id="2364649"/>
    <lineage>
        <taxon>Bacteria</taxon>
        <taxon>Pseudomonadati</taxon>
        <taxon>Pseudomonadota</taxon>
        <taxon>Gammaproteobacteria</taxon>
        <taxon>Pseudomonadales</taxon>
        <taxon>Pseudomonadaceae</taxon>
        <taxon>Pseudomonas</taxon>
    </lineage>
</organism>
<keyword evidence="3" id="KW-1185">Reference proteome</keyword>
<evidence type="ECO:0000313" key="3">
    <source>
        <dbReference type="Proteomes" id="UP000471751"/>
    </source>
</evidence>
<feature type="transmembrane region" description="Helical" evidence="1">
    <location>
        <begin position="185"/>
        <end position="206"/>
    </location>
</feature>
<keyword evidence="1" id="KW-0812">Transmembrane</keyword>
<keyword evidence="1" id="KW-0472">Membrane</keyword>
<dbReference type="EMBL" id="JAAHBT010000281">
    <property type="protein sequence ID" value="NES11633.1"/>
    <property type="molecule type" value="Genomic_DNA"/>
</dbReference>
<evidence type="ECO:0000256" key="1">
    <source>
        <dbReference type="SAM" id="Phobius"/>
    </source>
</evidence>
<feature type="transmembrane region" description="Helical" evidence="1">
    <location>
        <begin position="44"/>
        <end position="68"/>
    </location>
</feature>
<feature type="transmembrane region" description="Helical" evidence="1">
    <location>
        <begin position="80"/>
        <end position="99"/>
    </location>
</feature>
<feature type="transmembrane region" description="Helical" evidence="1">
    <location>
        <begin position="106"/>
        <end position="124"/>
    </location>
</feature>